<name>A0ACB9S923_9MYRT</name>
<evidence type="ECO:0000313" key="2">
    <source>
        <dbReference type="Proteomes" id="UP001057402"/>
    </source>
</evidence>
<gene>
    <name evidence="1" type="ORF">MLD38_000196</name>
</gene>
<evidence type="ECO:0000313" key="1">
    <source>
        <dbReference type="EMBL" id="KAI4387793.1"/>
    </source>
</evidence>
<organism evidence="1 2">
    <name type="scientific">Melastoma candidum</name>
    <dbReference type="NCBI Taxonomy" id="119954"/>
    <lineage>
        <taxon>Eukaryota</taxon>
        <taxon>Viridiplantae</taxon>
        <taxon>Streptophyta</taxon>
        <taxon>Embryophyta</taxon>
        <taxon>Tracheophyta</taxon>
        <taxon>Spermatophyta</taxon>
        <taxon>Magnoliopsida</taxon>
        <taxon>eudicotyledons</taxon>
        <taxon>Gunneridae</taxon>
        <taxon>Pentapetalae</taxon>
        <taxon>rosids</taxon>
        <taxon>malvids</taxon>
        <taxon>Myrtales</taxon>
        <taxon>Melastomataceae</taxon>
        <taxon>Melastomatoideae</taxon>
        <taxon>Melastomateae</taxon>
        <taxon>Melastoma</taxon>
    </lineage>
</organism>
<sequence>MPEMDVAGPAVGLGAPGEGQIWDGDEGERRRRLAWDGGAPLWTLRVSGEPRTPKEARHRRICGGRNGHSLFPPPFAAITGGFDLWLQENWCGCRVLARCREVLARCRLLLQERWLADAAVSAYSEDAADVELSRVELLQGLLAFLEALLSKLQTL</sequence>
<dbReference type="Proteomes" id="UP001057402">
    <property type="component" value="Chromosome 1"/>
</dbReference>
<dbReference type="EMBL" id="CM042880">
    <property type="protein sequence ID" value="KAI4387793.1"/>
    <property type="molecule type" value="Genomic_DNA"/>
</dbReference>
<reference evidence="2" key="1">
    <citation type="journal article" date="2023" name="Front. Plant Sci.">
        <title>Chromosomal-level genome assembly of Melastoma candidum provides insights into trichome evolution.</title>
        <authorList>
            <person name="Zhong Y."/>
            <person name="Wu W."/>
            <person name="Sun C."/>
            <person name="Zou P."/>
            <person name="Liu Y."/>
            <person name="Dai S."/>
            <person name="Zhou R."/>
        </authorList>
    </citation>
    <scope>NUCLEOTIDE SEQUENCE [LARGE SCALE GENOMIC DNA]</scope>
</reference>
<keyword evidence="2" id="KW-1185">Reference proteome</keyword>
<proteinExistence type="predicted"/>
<accession>A0ACB9S923</accession>
<comment type="caution">
    <text evidence="1">The sequence shown here is derived from an EMBL/GenBank/DDBJ whole genome shotgun (WGS) entry which is preliminary data.</text>
</comment>
<protein>
    <submittedName>
        <fullName evidence="1">Uncharacterized protein</fullName>
    </submittedName>
</protein>